<proteinExistence type="predicted"/>
<comment type="caution">
    <text evidence="1">The sequence shown here is derived from an EMBL/GenBank/DDBJ whole genome shotgun (WGS) entry which is preliminary data.</text>
</comment>
<evidence type="ECO:0000313" key="1">
    <source>
        <dbReference type="EMBL" id="MEC4721751.1"/>
    </source>
</evidence>
<organism evidence="1 2">
    <name type="scientific">Noviherbaspirillum album</name>
    <dbReference type="NCBI Taxonomy" id="3080276"/>
    <lineage>
        <taxon>Bacteria</taxon>
        <taxon>Pseudomonadati</taxon>
        <taxon>Pseudomonadota</taxon>
        <taxon>Betaproteobacteria</taxon>
        <taxon>Burkholderiales</taxon>
        <taxon>Oxalobacteraceae</taxon>
        <taxon>Noviherbaspirillum</taxon>
    </lineage>
</organism>
<dbReference type="EMBL" id="JAWIIV010000021">
    <property type="protein sequence ID" value="MEC4721751.1"/>
    <property type="molecule type" value="Genomic_DNA"/>
</dbReference>
<evidence type="ECO:0000313" key="2">
    <source>
        <dbReference type="Proteomes" id="UP001352263"/>
    </source>
</evidence>
<name>A0ABU6JDM4_9BURK</name>
<dbReference type="Proteomes" id="UP001352263">
    <property type="component" value="Unassembled WGS sequence"/>
</dbReference>
<protein>
    <submittedName>
        <fullName evidence="1">Uncharacterized protein</fullName>
    </submittedName>
</protein>
<reference evidence="1 2" key="1">
    <citation type="submission" date="2023-10" db="EMBL/GenBank/DDBJ databases">
        <title>Noviherbaspirillum sp. CPCC 100848 genome assembly.</title>
        <authorList>
            <person name="Li X.Y."/>
            <person name="Fang X.M."/>
        </authorList>
    </citation>
    <scope>NUCLEOTIDE SEQUENCE [LARGE SCALE GENOMIC DNA]</scope>
    <source>
        <strain evidence="1 2">CPCC 100848</strain>
    </source>
</reference>
<gene>
    <name evidence="1" type="ORF">RY831_21515</name>
</gene>
<keyword evidence="2" id="KW-1185">Reference proteome</keyword>
<dbReference type="RefSeq" id="WP_326508436.1">
    <property type="nucleotide sequence ID" value="NZ_JAWIIV010000021.1"/>
</dbReference>
<sequence length="58" mass="6242">MIMHEVPGVSAEVIRFDSDVLFETLRRELGDGFEAIELPGSTAAPHAEPPHSVLTVGL</sequence>
<accession>A0ABU6JDM4</accession>